<dbReference type="RefSeq" id="WP_275111409.1">
    <property type="nucleotide sequence ID" value="NZ_JAKJSC010000007.1"/>
</dbReference>
<reference evidence="2 3" key="1">
    <citation type="submission" date="2022-01" db="EMBL/GenBank/DDBJ databases">
        <title>Labilibaculum sp. nov, a marine bacterium isolated from Antarctica.</title>
        <authorList>
            <person name="Dai W."/>
        </authorList>
    </citation>
    <scope>NUCLEOTIDE SEQUENCE [LARGE SCALE GENOMIC DNA]</scope>
    <source>
        <strain evidence="2 3">DW002</strain>
    </source>
</reference>
<protein>
    <submittedName>
        <fullName evidence="2">PAAR domain-containing protein</fullName>
    </submittedName>
</protein>
<dbReference type="Proteomes" id="UP001528920">
    <property type="component" value="Unassembled WGS sequence"/>
</dbReference>
<dbReference type="Pfam" id="PF05488">
    <property type="entry name" value="PAAR_motif"/>
    <property type="match status" value="1"/>
</dbReference>
<name>A0ABT5VXC9_9BACT</name>
<evidence type="ECO:0000313" key="3">
    <source>
        <dbReference type="Proteomes" id="UP001528920"/>
    </source>
</evidence>
<dbReference type="InterPro" id="IPR008727">
    <property type="entry name" value="PAAR_motif"/>
</dbReference>
<organism evidence="2 3">
    <name type="scientific">Paralabilibaculum antarcticum</name>
    <dbReference type="NCBI Taxonomy" id="2912572"/>
    <lineage>
        <taxon>Bacteria</taxon>
        <taxon>Pseudomonadati</taxon>
        <taxon>Bacteroidota</taxon>
        <taxon>Bacteroidia</taxon>
        <taxon>Marinilabiliales</taxon>
        <taxon>Marinifilaceae</taxon>
        <taxon>Paralabilibaculum</taxon>
    </lineage>
</organism>
<proteinExistence type="predicted"/>
<feature type="coiled-coil region" evidence="1">
    <location>
        <begin position="127"/>
        <end position="158"/>
    </location>
</feature>
<dbReference type="Gene3D" id="2.60.200.60">
    <property type="match status" value="2"/>
</dbReference>
<gene>
    <name evidence="2" type="ORF">L3049_18970</name>
</gene>
<comment type="caution">
    <text evidence="2">The sequence shown here is derived from an EMBL/GenBank/DDBJ whole genome shotgun (WGS) entry which is preliminary data.</text>
</comment>
<dbReference type="EMBL" id="JAKJSC010000007">
    <property type="protein sequence ID" value="MDE5420078.1"/>
    <property type="molecule type" value="Genomic_DNA"/>
</dbReference>
<sequence length="828" mass="92967">MPKKPIITLGSMHVCPMCSGTIPHVGGPVSGPGQANVLINGKPVATLGDICTCCGPPDAIAQGEPVVLINGLPVATVGCLTAHGGTLIQGEPNVTITTSASSKKSTAKIKDIPFPEITTFDVMGAMLKGVSKDLQKAKENIEEIKKDAKEEHGEEEEDKQLPKLQGEIIFVNGYLSESLGGILNALLDINPDSKKYFSNLSRGHNVDEENHIDDDDILTADELEAINNMTDAEKLEDSFSIPYVKLGESREATVPFPIGLSPVPNFMPCKIKYPTFQIGKLGIDLPNVIKPIPKLTKVEIKEVFYGYWNQLGNGNSASKVYADYFNATGREHFINGSHGLGSNAAHRLDHGIALGYHWAKYNWKIKTKKEVDAQKSEKPQIESLSPAYKPITIVMHSQGNAPGSGVALGVLKYAKEQGWDKVPLNMIYLGVHQPTNLCDDEYERFINNKVKYYGVDKNFWDAAVWTPALRKDKKVLKFFNSMSDLFNPKYHKLHHRRGIYEHLKDLNVFEQLKERSVQFTFANDRGDLVIRDGDIPEIDSACNPDRDNSLYSVEFLRNGEVDDNKSNSLKKTVPIKDEGNLLIPAYSAVPRLFVEEKDGVVIKEYWDDYNSVATDFGNAAAKFVSLQKKFKFTYKDILSPIGRKTKQAIEIYISHKQMLYHYGRIQEADLYAHFSPVEFIMDGDILKHPDFDDKLGQESIWERIKNLGANKFYRVEYGDRDDVEKMNDEDMRNKEKEELPKLMTKQILTGIADSDYVNFVIKAYVDGDEGAEKELYEETAVNSNYKEIERLQNLLGNEAVNQLKKDLVDEIIMQQDNTRVVKPKSLKL</sequence>
<keyword evidence="1" id="KW-0175">Coiled coil</keyword>
<keyword evidence="3" id="KW-1185">Reference proteome</keyword>
<accession>A0ABT5VXC9</accession>
<evidence type="ECO:0000256" key="1">
    <source>
        <dbReference type="SAM" id="Coils"/>
    </source>
</evidence>
<evidence type="ECO:0000313" key="2">
    <source>
        <dbReference type="EMBL" id="MDE5420078.1"/>
    </source>
</evidence>
<dbReference type="CDD" id="cd14738">
    <property type="entry name" value="PAAR_2"/>
    <property type="match status" value="1"/>
</dbReference>